<gene>
    <name evidence="1" type="ORF">APZ42_030294</name>
</gene>
<keyword evidence="2" id="KW-1185">Reference proteome</keyword>
<dbReference type="AlphaFoldDB" id="A0A164NWZ9"/>
<organism evidence="1 2">
    <name type="scientific">Daphnia magna</name>
    <dbReference type="NCBI Taxonomy" id="35525"/>
    <lineage>
        <taxon>Eukaryota</taxon>
        <taxon>Metazoa</taxon>
        <taxon>Ecdysozoa</taxon>
        <taxon>Arthropoda</taxon>
        <taxon>Crustacea</taxon>
        <taxon>Branchiopoda</taxon>
        <taxon>Diplostraca</taxon>
        <taxon>Cladocera</taxon>
        <taxon>Anomopoda</taxon>
        <taxon>Daphniidae</taxon>
        <taxon>Daphnia</taxon>
    </lineage>
</organism>
<proteinExistence type="predicted"/>
<name>A0A164NWZ9_9CRUS</name>
<accession>A0A164NWZ9</accession>
<evidence type="ECO:0000313" key="1">
    <source>
        <dbReference type="EMBL" id="KZS06310.1"/>
    </source>
</evidence>
<sequence>MLLIIGCLTSHKAAKMVIMLTVDWLTGDGPMAAEMVVVNGWHHKEEGHFTVFKWHASTKLQHSTVITNSARSEWRYPSLQNMWH</sequence>
<dbReference type="EMBL" id="LRGB01002793">
    <property type="protein sequence ID" value="KZS06310.1"/>
    <property type="molecule type" value="Genomic_DNA"/>
</dbReference>
<reference evidence="1 2" key="1">
    <citation type="submission" date="2016-03" db="EMBL/GenBank/DDBJ databases">
        <title>EvidentialGene: Evidence-directed Construction of Genes on Genomes.</title>
        <authorList>
            <person name="Gilbert D.G."/>
            <person name="Choi J.-H."/>
            <person name="Mockaitis K."/>
            <person name="Colbourne J."/>
            <person name="Pfrender M."/>
        </authorList>
    </citation>
    <scope>NUCLEOTIDE SEQUENCE [LARGE SCALE GENOMIC DNA]</scope>
    <source>
        <strain evidence="1 2">Xinb3</strain>
        <tissue evidence="1">Complete organism</tissue>
    </source>
</reference>
<dbReference type="Proteomes" id="UP000076858">
    <property type="component" value="Unassembled WGS sequence"/>
</dbReference>
<comment type="caution">
    <text evidence="1">The sequence shown here is derived from an EMBL/GenBank/DDBJ whole genome shotgun (WGS) entry which is preliminary data.</text>
</comment>
<evidence type="ECO:0000313" key="2">
    <source>
        <dbReference type="Proteomes" id="UP000076858"/>
    </source>
</evidence>
<protein>
    <submittedName>
        <fullName evidence="1">Uncharacterized protein</fullName>
    </submittedName>
</protein>